<keyword evidence="3" id="KW-1185">Reference proteome</keyword>
<dbReference type="HOGENOM" id="CLU_1068532_0_0_0"/>
<organism evidence="2 3">
    <name type="scientific">Fimbriimonas ginsengisoli Gsoil 348</name>
    <dbReference type="NCBI Taxonomy" id="661478"/>
    <lineage>
        <taxon>Bacteria</taxon>
        <taxon>Bacillati</taxon>
        <taxon>Armatimonadota</taxon>
        <taxon>Fimbriimonadia</taxon>
        <taxon>Fimbriimonadales</taxon>
        <taxon>Fimbriimonadaceae</taxon>
        <taxon>Fimbriimonas</taxon>
    </lineage>
</organism>
<dbReference type="OrthoDB" id="5714489at2"/>
<dbReference type="Gene3D" id="2.60.120.260">
    <property type="entry name" value="Galactose-binding domain-like"/>
    <property type="match status" value="1"/>
</dbReference>
<sequence>MKNALKLFIGACLATCAFQAQAQSLIQNGSFDDGNGAPATLETPGQATASNAPGWDVISGDGPVFTELSPTGYGGAGESSIVVYDKGQGGGIAQQITSDAPFLRVTADVFVQYGSVSLGTASASGETTTVGSTDRTGQWVTLTNVVPNTGLPTEVQVVSTDPNGSAFAVDNVTVEPVYESNADAVYPIDYSVPDVMPAYGWSAPMYPTQIPLSGSIFFDPNRMDFSSLYNSAMTYDANQVGWDNMLTAPLPSSPNLAWAP</sequence>
<dbReference type="KEGG" id="fgi:OP10G_0217"/>
<dbReference type="AlphaFoldDB" id="A0A068NLH3"/>
<name>A0A068NLH3_FIMGI</name>
<feature type="signal peptide" evidence="1">
    <location>
        <begin position="1"/>
        <end position="22"/>
    </location>
</feature>
<evidence type="ECO:0000313" key="2">
    <source>
        <dbReference type="EMBL" id="AIE83585.1"/>
    </source>
</evidence>
<feature type="chain" id="PRO_5001653736" evidence="1">
    <location>
        <begin position="23"/>
        <end position="260"/>
    </location>
</feature>
<dbReference type="RefSeq" id="WP_025227742.1">
    <property type="nucleotide sequence ID" value="NZ_CP007139.1"/>
</dbReference>
<proteinExistence type="predicted"/>
<accession>A0A068NLH3</accession>
<gene>
    <name evidence="2" type="ORF">OP10G_0217</name>
</gene>
<dbReference type="STRING" id="661478.OP10G_0217"/>
<protein>
    <submittedName>
        <fullName evidence="2">Uncharacterized protein</fullName>
    </submittedName>
</protein>
<evidence type="ECO:0000313" key="3">
    <source>
        <dbReference type="Proteomes" id="UP000027982"/>
    </source>
</evidence>
<dbReference type="EMBL" id="CP007139">
    <property type="protein sequence ID" value="AIE83585.1"/>
    <property type="molecule type" value="Genomic_DNA"/>
</dbReference>
<dbReference type="Proteomes" id="UP000027982">
    <property type="component" value="Chromosome"/>
</dbReference>
<evidence type="ECO:0000256" key="1">
    <source>
        <dbReference type="SAM" id="SignalP"/>
    </source>
</evidence>
<keyword evidence="1" id="KW-0732">Signal</keyword>
<reference evidence="2 3" key="1">
    <citation type="journal article" date="2014" name="PLoS ONE">
        <title>The first complete genome sequence of the class fimbriimonadia in the phylum armatimonadetes.</title>
        <authorList>
            <person name="Hu Z.Y."/>
            <person name="Wang Y.Z."/>
            <person name="Im W.T."/>
            <person name="Wang S.Y."/>
            <person name="Zhao G.P."/>
            <person name="Zheng H.J."/>
            <person name="Quan Z.X."/>
        </authorList>
    </citation>
    <scope>NUCLEOTIDE SEQUENCE [LARGE SCALE GENOMIC DNA]</scope>
    <source>
        <strain evidence="2">Gsoil 348</strain>
    </source>
</reference>